<reference evidence="1 2" key="1">
    <citation type="submission" date="2019-07" db="EMBL/GenBank/DDBJ databases">
        <authorList>
            <person name="Jastrzebski P J."/>
            <person name="Paukszto L."/>
            <person name="Jastrzebski P J."/>
        </authorList>
    </citation>
    <scope>NUCLEOTIDE SEQUENCE [LARGE SCALE GENOMIC DNA]</scope>
    <source>
        <strain evidence="1 2">WMS-il1</strain>
    </source>
</reference>
<proteinExistence type="predicted"/>
<evidence type="ECO:0000313" key="2">
    <source>
        <dbReference type="Proteomes" id="UP000321570"/>
    </source>
</evidence>
<name>A0A564YX72_HYMDI</name>
<dbReference type="Proteomes" id="UP000321570">
    <property type="component" value="Unassembled WGS sequence"/>
</dbReference>
<dbReference type="EMBL" id="CABIJS010000432">
    <property type="protein sequence ID" value="VUZ51238.1"/>
    <property type="molecule type" value="Genomic_DNA"/>
</dbReference>
<evidence type="ECO:0000313" key="1">
    <source>
        <dbReference type="EMBL" id="VUZ51238.1"/>
    </source>
</evidence>
<dbReference type="AlphaFoldDB" id="A0A564YX72"/>
<keyword evidence="2" id="KW-1185">Reference proteome</keyword>
<accession>A0A564YX72</accession>
<sequence>MTVHLPTERTRSPSDFHTRNIRSSHFQDAGFVENVILIETAPYEDVTVRISMTVITKRATVENLLRVVKRDRAMIETVSSSVSNAYCDAPPL</sequence>
<organism evidence="1 2">
    <name type="scientific">Hymenolepis diminuta</name>
    <name type="common">Rat tapeworm</name>
    <dbReference type="NCBI Taxonomy" id="6216"/>
    <lineage>
        <taxon>Eukaryota</taxon>
        <taxon>Metazoa</taxon>
        <taxon>Spiralia</taxon>
        <taxon>Lophotrochozoa</taxon>
        <taxon>Platyhelminthes</taxon>
        <taxon>Cestoda</taxon>
        <taxon>Eucestoda</taxon>
        <taxon>Cyclophyllidea</taxon>
        <taxon>Hymenolepididae</taxon>
        <taxon>Hymenolepis</taxon>
    </lineage>
</organism>
<gene>
    <name evidence="1" type="ORF">WMSIL1_LOCUS9919</name>
</gene>
<protein>
    <submittedName>
        <fullName evidence="1">Uncharacterized protein</fullName>
    </submittedName>
</protein>